<dbReference type="Gene3D" id="1.10.510.10">
    <property type="entry name" value="Transferase(Phosphotransferase) domain 1"/>
    <property type="match status" value="1"/>
</dbReference>
<keyword evidence="4 6" id="KW-0067">ATP-binding</keyword>
<dbReference type="GO" id="GO:0005737">
    <property type="term" value="C:cytoplasm"/>
    <property type="evidence" value="ECO:0007669"/>
    <property type="project" value="TreeGrafter"/>
</dbReference>
<dbReference type="InterPro" id="IPR050339">
    <property type="entry name" value="CC_SR_Kinase"/>
</dbReference>
<keyword evidence="1" id="KW-0808">Transferase</keyword>
<evidence type="ECO:0000259" key="8">
    <source>
        <dbReference type="PROSITE" id="PS50011"/>
    </source>
</evidence>
<accession>A0A2G5VAB1</accession>
<evidence type="ECO:0000313" key="9">
    <source>
        <dbReference type="EMBL" id="PIC48709.1"/>
    </source>
</evidence>
<dbReference type="PANTHER" id="PTHR11042:SF165">
    <property type="entry name" value="PROTEIN KINASE DOMAIN-CONTAINING PROTEIN"/>
    <property type="match status" value="1"/>
</dbReference>
<dbReference type="Pfam" id="PF00069">
    <property type="entry name" value="Pkinase"/>
    <property type="match status" value="1"/>
</dbReference>
<reference evidence="10" key="1">
    <citation type="submission" date="2017-10" db="EMBL/GenBank/DDBJ databases">
        <title>Rapid genome shrinkage in a self-fertile nematode reveals novel sperm competition proteins.</title>
        <authorList>
            <person name="Yin D."/>
            <person name="Schwarz E.M."/>
            <person name="Thomas C.G."/>
            <person name="Felde R.L."/>
            <person name="Korf I.F."/>
            <person name="Cutter A.D."/>
            <person name="Schartner C.M."/>
            <person name="Ralston E.J."/>
            <person name="Meyer B.J."/>
            <person name="Haag E.S."/>
        </authorList>
    </citation>
    <scope>NUCLEOTIDE SEQUENCE [LARGE SCALE GENOMIC DNA]</scope>
    <source>
        <strain evidence="10">JU1422</strain>
    </source>
</reference>
<dbReference type="GO" id="GO:0005634">
    <property type="term" value="C:nucleus"/>
    <property type="evidence" value="ECO:0007669"/>
    <property type="project" value="TreeGrafter"/>
</dbReference>
<dbReference type="PANTHER" id="PTHR11042">
    <property type="entry name" value="EUKARYOTIC TRANSLATION INITIATION FACTOR 2-ALPHA KINASE EIF2-ALPHA KINASE -RELATED"/>
    <property type="match status" value="1"/>
</dbReference>
<dbReference type="PROSITE" id="PS00108">
    <property type="entry name" value="PROTEIN_KINASE_ST"/>
    <property type="match status" value="1"/>
</dbReference>
<evidence type="ECO:0000256" key="7">
    <source>
        <dbReference type="RuleBase" id="RU000304"/>
    </source>
</evidence>
<evidence type="ECO:0000256" key="6">
    <source>
        <dbReference type="PROSITE-ProRule" id="PRU10141"/>
    </source>
</evidence>
<evidence type="ECO:0000256" key="4">
    <source>
        <dbReference type="ARBA" id="ARBA00022840"/>
    </source>
</evidence>
<feature type="domain" description="Protein kinase" evidence="8">
    <location>
        <begin position="20"/>
        <end position="290"/>
    </location>
</feature>
<dbReference type="OrthoDB" id="5864419at2759"/>
<evidence type="ECO:0000256" key="1">
    <source>
        <dbReference type="ARBA" id="ARBA00022679"/>
    </source>
</evidence>
<dbReference type="GO" id="GO:0004694">
    <property type="term" value="F:eukaryotic translation initiation factor 2alpha kinase activity"/>
    <property type="evidence" value="ECO:0007669"/>
    <property type="project" value="TreeGrafter"/>
</dbReference>
<comment type="similarity">
    <text evidence="5">Belongs to the protein kinase superfamily. Ser/Thr protein kinase family. GCN2 subfamily.</text>
</comment>
<feature type="binding site" evidence="6">
    <location>
        <position position="49"/>
    </location>
    <ligand>
        <name>ATP</name>
        <dbReference type="ChEBI" id="CHEBI:30616"/>
    </ligand>
</feature>
<evidence type="ECO:0000256" key="5">
    <source>
        <dbReference type="ARBA" id="ARBA00037982"/>
    </source>
</evidence>
<name>A0A2G5VAB1_9PELO</name>
<dbReference type="STRING" id="1611254.A0A2G5VAB1"/>
<keyword evidence="7" id="KW-0723">Serine/threonine-protein kinase</keyword>
<evidence type="ECO:0000313" key="10">
    <source>
        <dbReference type="Proteomes" id="UP000230233"/>
    </source>
</evidence>
<keyword evidence="3" id="KW-0418">Kinase</keyword>
<dbReference type="EMBL" id="PDUG01000002">
    <property type="protein sequence ID" value="PIC48709.1"/>
    <property type="molecule type" value="Genomic_DNA"/>
</dbReference>
<dbReference type="AlphaFoldDB" id="A0A2G5VAB1"/>
<dbReference type="PROSITE" id="PS00107">
    <property type="entry name" value="PROTEIN_KINASE_ATP"/>
    <property type="match status" value="1"/>
</dbReference>
<sequence>MQVKDPIICTECLEVFHSNYEIVSVLGQGAFGVVFHAHRKRDMEEFAVKRLDLDAATLRLAAREVNNITSIGCHPGYIIFEEVFFNEHHTKSMGHLYIAMELCEQLTLKEWLQMAQTARSRPWCLMSDWIKQLARALDHLHKNNFIHRDLKPANVFFPRGADFKKLKIGDFGLATRAIVNLEEGGLQSLMEQTAQKHTGGAGTPYYMAPEQTGEIYDEKVDIFALGLISAELIILNSPMEGVCTNDIIRSGQWPIAWLDYPDALQFLSQLTSLNPSERPTAADVLVHPFLQ</sequence>
<dbReference type="InterPro" id="IPR000719">
    <property type="entry name" value="Prot_kinase_dom"/>
</dbReference>
<comment type="caution">
    <text evidence="9">The sequence shown here is derived from an EMBL/GenBank/DDBJ whole genome shotgun (WGS) entry which is preliminary data.</text>
</comment>
<keyword evidence="10" id="KW-1185">Reference proteome</keyword>
<dbReference type="PROSITE" id="PS50011">
    <property type="entry name" value="PROTEIN_KINASE_DOM"/>
    <property type="match status" value="1"/>
</dbReference>
<dbReference type="Proteomes" id="UP000230233">
    <property type="component" value="Chromosome II"/>
</dbReference>
<dbReference type="FunFam" id="1.10.510.10:FF:001770">
    <property type="entry name" value="Protein CBG24817"/>
    <property type="match status" value="1"/>
</dbReference>
<protein>
    <recommendedName>
        <fullName evidence="8">Protein kinase domain-containing protein</fullName>
    </recommendedName>
</protein>
<proteinExistence type="inferred from homology"/>
<dbReference type="InterPro" id="IPR017441">
    <property type="entry name" value="Protein_kinase_ATP_BS"/>
</dbReference>
<gene>
    <name evidence="9" type="primary">Cni-Y38E10A.8</name>
    <name evidence="9" type="synonym">Cnig_chr_II.g7583</name>
    <name evidence="9" type="ORF">B9Z55_007583</name>
</gene>
<dbReference type="GO" id="GO:0005524">
    <property type="term" value="F:ATP binding"/>
    <property type="evidence" value="ECO:0007669"/>
    <property type="project" value="UniProtKB-UniRule"/>
</dbReference>
<evidence type="ECO:0000256" key="2">
    <source>
        <dbReference type="ARBA" id="ARBA00022741"/>
    </source>
</evidence>
<organism evidence="9 10">
    <name type="scientific">Caenorhabditis nigoni</name>
    <dbReference type="NCBI Taxonomy" id="1611254"/>
    <lineage>
        <taxon>Eukaryota</taxon>
        <taxon>Metazoa</taxon>
        <taxon>Ecdysozoa</taxon>
        <taxon>Nematoda</taxon>
        <taxon>Chromadorea</taxon>
        <taxon>Rhabditida</taxon>
        <taxon>Rhabditina</taxon>
        <taxon>Rhabditomorpha</taxon>
        <taxon>Rhabditoidea</taxon>
        <taxon>Rhabditidae</taxon>
        <taxon>Peloderinae</taxon>
        <taxon>Caenorhabditis</taxon>
    </lineage>
</organism>
<dbReference type="InterPro" id="IPR008271">
    <property type="entry name" value="Ser/Thr_kinase_AS"/>
</dbReference>
<dbReference type="InterPro" id="IPR011009">
    <property type="entry name" value="Kinase-like_dom_sf"/>
</dbReference>
<keyword evidence="2 6" id="KW-0547">Nucleotide-binding</keyword>
<dbReference type="SUPFAM" id="SSF56112">
    <property type="entry name" value="Protein kinase-like (PK-like)"/>
    <property type="match status" value="1"/>
</dbReference>
<evidence type="ECO:0000256" key="3">
    <source>
        <dbReference type="ARBA" id="ARBA00022777"/>
    </source>
</evidence>
<dbReference type="SMART" id="SM00220">
    <property type="entry name" value="S_TKc"/>
    <property type="match status" value="1"/>
</dbReference>